<evidence type="ECO:0000313" key="1">
    <source>
        <dbReference type="EMBL" id="HGU34175.1"/>
    </source>
</evidence>
<dbReference type="PANTHER" id="PTHR43293:SF3">
    <property type="entry name" value="CHOLESTEROL RING-CLEAVING HYDROLASE IPDB SUBUNIT"/>
    <property type="match status" value="1"/>
</dbReference>
<protein>
    <submittedName>
        <fullName evidence="1">CoA transferase subunit A</fullName>
    </submittedName>
</protein>
<dbReference type="GO" id="GO:0008410">
    <property type="term" value="F:CoA-transferase activity"/>
    <property type="evidence" value="ECO:0007669"/>
    <property type="project" value="InterPro"/>
</dbReference>
<reference evidence="1" key="1">
    <citation type="journal article" date="2020" name="mSystems">
        <title>Genome- and Community-Level Interaction Insights into Carbon Utilization and Element Cycling Functions of Hydrothermarchaeota in Hydrothermal Sediment.</title>
        <authorList>
            <person name="Zhou Z."/>
            <person name="Liu Y."/>
            <person name="Xu W."/>
            <person name="Pan J."/>
            <person name="Luo Z.H."/>
            <person name="Li M."/>
        </authorList>
    </citation>
    <scope>NUCLEOTIDE SEQUENCE [LARGE SCALE GENOMIC DNA]</scope>
    <source>
        <strain evidence="1">SpSt-477</strain>
    </source>
</reference>
<dbReference type="InterPro" id="IPR037171">
    <property type="entry name" value="NagB/RpiA_transferase-like"/>
</dbReference>
<dbReference type="PANTHER" id="PTHR43293">
    <property type="entry name" value="ACETATE COA-TRANSFERASE YDIF"/>
    <property type="match status" value="1"/>
</dbReference>
<gene>
    <name evidence="1" type="ORF">ENS29_15220</name>
</gene>
<dbReference type="InterPro" id="IPR004165">
    <property type="entry name" value="CoA_trans_fam_I"/>
</dbReference>
<dbReference type="Gene3D" id="3.40.1080.10">
    <property type="entry name" value="Glutaconate Coenzyme A-transferase"/>
    <property type="match status" value="1"/>
</dbReference>
<dbReference type="Gene3D" id="3.30.30.40">
    <property type="match status" value="1"/>
</dbReference>
<dbReference type="Pfam" id="PF01144">
    <property type="entry name" value="CoA_trans"/>
    <property type="match status" value="1"/>
</dbReference>
<dbReference type="AlphaFoldDB" id="A0A7C4W0W3"/>
<dbReference type="EMBL" id="DSUH01000352">
    <property type="protein sequence ID" value="HGU34175.1"/>
    <property type="molecule type" value="Genomic_DNA"/>
</dbReference>
<proteinExistence type="predicted"/>
<keyword evidence="1" id="KW-0808">Transferase</keyword>
<accession>A0A7C4W0W3</accession>
<dbReference type="SMART" id="SM00882">
    <property type="entry name" value="CoA_trans"/>
    <property type="match status" value="1"/>
</dbReference>
<comment type="caution">
    <text evidence="1">The sequence shown here is derived from an EMBL/GenBank/DDBJ whole genome shotgun (WGS) entry which is preliminary data.</text>
</comment>
<organism evidence="1">
    <name type="scientific">Desulfatirhabdium butyrativorans</name>
    <dbReference type="NCBI Taxonomy" id="340467"/>
    <lineage>
        <taxon>Bacteria</taxon>
        <taxon>Pseudomonadati</taxon>
        <taxon>Thermodesulfobacteriota</taxon>
        <taxon>Desulfobacteria</taxon>
        <taxon>Desulfobacterales</taxon>
        <taxon>Desulfatirhabdiaceae</taxon>
        <taxon>Desulfatirhabdium</taxon>
    </lineage>
</organism>
<sequence>MVQRSTKVMTLSEAVSTFVTPGCHLSIGGFTINRNPMAAVYEIIRQRIGHLHLYAHSNGQGVDELVGAGCVDRIEIAYAGSGRFAPTCIRFRRAVESGSIQIEDYSNYHMTLRFMAGAMGVPFLPTRSGLGTDIVEKWGFSREMRRNDPRIPDDKLLVIDNPFGAWANAQKLVLVPAINTDVAILHVQKADVQGTARIEGLTFSDVEQFKASKHVIVTCEELIEDDSLKADPDSNQVPHFCVSAVVHVPYGAYPTACYRCYDYDPKYLNEYRKAALDDAAYREYLERFVYGVQDHRELLSLREAADLAAIAADPRTGYAVGLDRR</sequence>
<name>A0A7C4W0W3_9BACT</name>
<dbReference type="SUPFAM" id="SSF100950">
    <property type="entry name" value="NagB/RpiA/CoA transferase-like"/>
    <property type="match status" value="1"/>
</dbReference>